<evidence type="ECO:0008006" key="4">
    <source>
        <dbReference type="Google" id="ProtNLM"/>
    </source>
</evidence>
<dbReference type="STRING" id="643674.PAEH1_06600"/>
<dbReference type="Pfam" id="PF02325">
    <property type="entry name" value="CCB3_YggT"/>
    <property type="match status" value="2"/>
</dbReference>
<reference evidence="2 3" key="1">
    <citation type="submission" date="2017-01" db="EMBL/GenBank/DDBJ databases">
        <title>Complete Genome Sequence of Paenalcaligenes hominis, Isolated from a paraplegic Patient with neurogenic bladder.</title>
        <authorList>
            <person name="Mukhopadhyay R."/>
            <person name="Joaquin J."/>
            <person name="Hogue R."/>
            <person name="Kilaru A."/>
            <person name="Jospin G."/>
            <person name="Mars K."/>
            <person name="Eisen J.A."/>
            <person name="Chaturvedi V."/>
        </authorList>
    </citation>
    <scope>NUCLEOTIDE SEQUENCE [LARGE SCALE GENOMIC DNA]</scope>
    <source>
        <strain evidence="2 3">15S00501</strain>
    </source>
</reference>
<dbReference type="Proteomes" id="UP000189369">
    <property type="component" value="Chromosome"/>
</dbReference>
<sequence>MFTDILSFILQVGLSLLGAAFLLRAWLFFIRMPPFNPYSQAIFRVTDWAVLPIHKLVKNSRHIDSSSLIAAWLCAFVSLLGGWLLLAGVGLPLELLPKLALAALLTVIKWALNITLWMILIQVILSWVNPSAPAMPLLLALTRPIMEPIRKRLPNTGAIDFSPLLVLLIIQVLNMVVQRLNFALIAF</sequence>
<evidence type="ECO:0000256" key="1">
    <source>
        <dbReference type="SAM" id="Phobius"/>
    </source>
</evidence>
<evidence type="ECO:0000313" key="3">
    <source>
        <dbReference type="Proteomes" id="UP000189369"/>
    </source>
</evidence>
<organism evidence="2 3">
    <name type="scientific">Paenalcaligenes hominis</name>
    <dbReference type="NCBI Taxonomy" id="643674"/>
    <lineage>
        <taxon>Bacteria</taxon>
        <taxon>Pseudomonadati</taxon>
        <taxon>Pseudomonadota</taxon>
        <taxon>Betaproteobacteria</taxon>
        <taxon>Burkholderiales</taxon>
        <taxon>Alcaligenaceae</taxon>
        <taxon>Paenalcaligenes</taxon>
    </lineage>
</organism>
<feature type="transmembrane region" description="Helical" evidence="1">
    <location>
        <begin position="69"/>
        <end position="87"/>
    </location>
</feature>
<accession>A0A1U9JZU4</accession>
<dbReference type="OrthoDB" id="9806665at2"/>
<proteinExistence type="predicted"/>
<dbReference type="KEGG" id="phn:PAEH1_06600"/>
<dbReference type="EMBL" id="CP019697">
    <property type="protein sequence ID" value="AQS51305.1"/>
    <property type="molecule type" value="Genomic_DNA"/>
</dbReference>
<evidence type="ECO:0000313" key="2">
    <source>
        <dbReference type="EMBL" id="AQS51305.1"/>
    </source>
</evidence>
<dbReference type="GO" id="GO:0016020">
    <property type="term" value="C:membrane"/>
    <property type="evidence" value="ECO:0007669"/>
    <property type="project" value="InterPro"/>
</dbReference>
<feature type="transmembrane region" description="Helical" evidence="1">
    <location>
        <begin position="158"/>
        <end position="177"/>
    </location>
</feature>
<dbReference type="AlphaFoldDB" id="A0A1U9JZU4"/>
<keyword evidence="1" id="KW-0472">Membrane</keyword>
<protein>
    <recommendedName>
        <fullName evidence="4">YggT family protein</fullName>
    </recommendedName>
</protein>
<feature type="transmembrane region" description="Helical" evidence="1">
    <location>
        <begin position="6"/>
        <end position="29"/>
    </location>
</feature>
<keyword evidence="1" id="KW-1133">Transmembrane helix</keyword>
<name>A0A1U9JZU4_9BURK</name>
<feature type="transmembrane region" description="Helical" evidence="1">
    <location>
        <begin position="99"/>
        <end position="121"/>
    </location>
</feature>
<gene>
    <name evidence="2" type="ORF">PAEH1_06600</name>
</gene>
<keyword evidence="1" id="KW-0812">Transmembrane</keyword>
<dbReference type="InterPro" id="IPR003425">
    <property type="entry name" value="CCB3/YggT"/>
</dbReference>